<dbReference type="OMA" id="STCCFIF"/>
<dbReference type="SMART" id="SM00199">
    <property type="entry name" value="SCY"/>
    <property type="match status" value="1"/>
</dbReference>
<organism evidence="5 6">
    <name type="scientific">Salarias fasciatus</name>
    <name type="common">Jewelled blenny</name>
    <name type="synonym">Blennius fasciatus</name>
    <dbReference type="NCBI Taxonomy" id="181472"/>
    <lineage>
        <taxon>Eukaryota</taxon>
        <taxon>Metazoa</taxon>
        <taxon>Chordata</taxon>
        <taxon>Craniata</taxon>
        <taxon>Vertebrata</taxon>
        <taxon>Euteleostomi</taxon>
        <taxon>Actinopterygii</taxon>
        <taxon>Neopterygii</taxon>
        <taxon>Teleostei</taxon>
        <taxon>Neoteleostei</taxon>
        <taxon>Acanthomorphata</taxon>
        <taxon>Ovalentaria</taxon>
        <taxon>Blenniimorphae</taxon>
        <taxon>Blenniiformes</taxon>
        <taxon>Blennioidei</taxon>
        <taxon>Blenniidae</taxon>
        <taxon>Salariinae</taxon>
        <taxon>Salarias</taxon>
    </lineage>
</organism>
<dbReference type="GO" id="GO:0006955">
    <property type="term" value="P:immune response"/>
    <property type="evidence" value="ECO:0007669"/>
    <property type="project" value="InterPro"/>
</dbReference>
<reference evidence="5" key="2">
    <citation type="submission" date="2025-08" db="UniProtKB">
        <authorList>
            <consortium name="Ensembl"/>
        </authorList>
    </citation>
    <scope>IDENTIFICATION</scope>
</reference>
<keyword evidence="3" id="KW-0732">Signal</keyword>
<comment type="similarity">
    <text evidence="1">Belongs to the intercrine beta (chemokine CC) family.</text>
</comment>
<feature type="domain" description="Chemokine interleukin-8-like" evidence="4">
    <location>
        <begin position="28"/>
        <end position="87"/>
    </location>
</feature>
<reference evidence="5" key="3">
    <citation type="submission" date="2025-09" db="UniProtKB">
        <authorList>
            <consortium name="Ensembl"/>
        </authorList>
    </citation>
    <scope>IDENTIFICATION</scope>
</reference>
<dbReference type="Ensembl" id="ENSSFAT00005023842.1">
    <property type="protein sequence ID" value="ENSSFAP00005022899.1"/>
    <property type="gene ID" value="ENSSFAG00005011857.1"/>
</dbReference>
<dbReference type="CDD" id="cd00272">
    <property type="entry name" value="Chemokine_CC"/>
    <property type="match status" value="1"/>
</dbReference>
<keyword evidence="6" id="KW-1185">Reference proteome</keyword>
<dbReference type="OrthoDB" id="8934837at2759"/>
<dbReference type="InParanoid" id="A0A672H3V1"/>
<dbReference type="InterPro" id="IPR036048">
    <property type="entry name" value="Interleukin_8-like_sf"/>
</dbReference>
<dbReference type="Proteomes" id="UP000472267">
    <property type="component" value="Chromosome 3"/>
</dbReference>
<proteinExistence type="inferred from homology"/>
<feature type="signal peptide" evidence="3">
    <location>
        <begin position="1"/>
        <end position="22"/>
    </location>
</feature>
<dbReference type="Pfam" id="PF00048">
    <property type="entry name" value="IL8"/>
    <property type="match status" value="1"/>
</dbReference>
<accession>A0A672H3V1</accession>
<dbReference type="PANTHER" id="PTHR12015">
    <property type="entry name" value="SMALL INDUCIBLE CYTOKINE A"/>
    <property type="match status" value="1"/>
</dbReference>
<dbReference type="GO" id="GO:0005615">
    <property type="term" value="C:extracellular space"/>
    <property type="evidence" value="ECO:0007669"/>
    <property type="project" value="UniProtKB-KW"/>
</dbReference>
<dbReference type="FunCoup" id="A0A672H3V1">
    <property type="interactions" value="547"/>
</dbReference>
<dbReference type="GeneID" id="115385834"/>
<dbReference type="Gene3D" id="2.40.50.40">
    <property type="match status" value="1"/>
</dbReference>
<name>A0A672H3V1_SALFA</name>
<evidence type="ECO:0000256" key="1">
    <source>
        <dbReference type="ARBA" id="ARBA00010868"/>
    </source>
</evidence>
<dbReference type="InterPro" id="IPR001811">
    <property type="entry name" value="Chemokine_IL8-like_dom"/>
</dbReference>
<dbReference type="GO" id="GO:0008009">
    <property type="term" value="F:chemokine activity"/>
    <property type="evidence" value="ECO:0007669"/>
    <property type="project" value="InterPro"/>
</dbReference>
<dbReference type="PRINTS" id="PR00436">
    <property type="entry name" value="INTERLEUKIN8"/>
</dbReference>
<evidence type="ECO:0000256" key="2">
    <source>
        <dbReference type="ARBA" id="ARBA00022514"/>
    </source>
</evidence>
<gene>
    <name evidence="5" type="primary">LOC115385834</name>
</gene>
<evidence type="ECO:0000313" key="6">
    <source>
        <dbReference type="Proteomes" id="UP000472267"/>
    </source>
</evidence>
<reference evidence="5" key="1">
    <citation type="submission" date="2019-06" db="EMBL/GenBank/DDBJ databases">
        <authorList>
            <consortium name="Wellcome Sanger Institute Data Sharing"/>
        </authorList>
    </citation>
    <scope>NUCLEOTIDE SEQUENCE [LARGE SCALE GENOMIC DNA]</scope>
</reference>
<feature type="chain" id="PRO_5025579911" evidence="3">
    <location>
        <begin position="23"/>
        <end position="92"/>
    </location>
</feature>
<evidence type="ECO:0000259" key="4">
    <source>
        <dbReference type="SMART" id="SM00199"/>
    </source>
</evidence>
<sequence length="92" mass="10290">MKTTAALLLCLLAATLFTTVLCTAGTGPDNCCFIHRSRRISKKYIASYFMTDSRCPKTSAIFITKEKSKEVCVDPSEKWVQNIMNALDKDSF</sequence>
<evidence type="ECO:0000313" key="5">
    <source>
        <dbReference type="Ensembl" id="ENSSFAP00005022899.1"/>
    </source>
</evidence>
<dbReference type="PANTHER" id="PTHR12015:SF108">
    <property type="entry name" value="C-C MOTIF CHEMOKINE 20"/>
    <property type="match status" value="1"/>
</dbReference>
<dbReference type="InterPro" id="IPR039809">
    <property type="entry name" value="Chemokine_b/g/d"/>
</dbReference>
<dbReference type="FunFam" id="2.40.50.40:FF:000002">
    <property type="entry name" value="C-C motif chemokine"/>
    <property type="match status" value="1"/>
</dbReference>
<dbReference type="RefSeq" id="XP_029943763.1">
    <property type="nucleotide sequence ID" value="XM_030087903.1"/>
</dbReference>
<dbReference type="AlphaFoldDB" id="A0A672H3V1"/>
<protein>
    <submittedName>
        <fullName evidence="5">C-C motif chemokine 3-like 1</fullName>
    </submittedName>
</protein>
<keyword evidence="2" id="KW-0202">Cytokine</keyword>
<evidence type="ECO:0000256" key="3">
    <source>
        <dbReference type="SAM" id="SignalP"/>
    </source>
</evidence>
<dbReference type="SUPFAM" id="SSF54117">
    <property type="entry name" value="Interleukin 8-like chemokines"/>
    <property type="match status" value="1"/>
</dbReference>